<dbReference type="RefSeq" id="XP_009226708.1">
    <property type="nucleotide sequence ID" value="XM_009228444.1"/>
</dbReference>
<dbReference type="eggNOG" id="ENOG502SNQW">
    <property type="taxonomic scope" value="Eukaryota"/>
</dbReference>
<keyword evidence="4" id="KW-1185">Reference proteome</keyword>
<feature type="region of interest" description="Disordered" evidence="1">
    <location>
        <begin position="561"/>
        <end position="611"/>
    </location>
</feature>
<evidence type="ECO:0000313" key="2">
    <source>
        <dbReference type="EMBL" id="EJT71311.1"/>
    </source>
</evidence>
<dbReference type="HOGENOM" id="CLU_018143_0_0_1"/>
<dbReference type="AlphaFoldDB" id="J3PAP5"/>
<evidence type="ECO:0000256" key="1">
    <source>
        <dbReference type="SAM" id="MobiDB-lite"/>
    </source>
</evidence>
<gene>
    <name evidence="3" type="primary">20351028</name>
    <name evidence="2" type="ORF">GGTG_10570</name>
</gene>
<proteinExistence type="predicted"/>
<evidence type="ECO:0000313" key="3">
    <source>
        <dbReference type="EnsemblFungi" id="EJT71311"/>
    </source>
</evidence>
<reference evidence="3" key="5">
    <citation type="submission" date="2018-04" db="UniProtKB">
        <authorList>
            <consortium name="EnsemblFungi"/>
        </authorList>
    </citation>
    <scope>IDENTIFICATION</scope>
    <source>
        <strain evidence="3">R3-111a-1</strain>
    </source>
</reference>
<reference evidence="4" key="1">
    <citation type="submission" date="2010-07" db="EMBL/GenBank/DDBJ databases">
        <title>The genome sequence of Gaeumannomyces graminis var. tritici strain R3-111a-1.</title>
        <authorList>
            <consortium name="The Broad Institute Genome Sequencing Platform"/>
            <person name="Ma L.-J."/>
            <person name="Dead R."/>
            <person name="Young S."/>
            <person name="Zeng Q."/>
            <person name="Koehrsen M."/>
            <person name="Alvarado L."/>
            <person name="Berlin A."/>
            <person name="Chapman S.B."/>
            <person name="Chen Z."/>
            <person name="Freedman E."/>
            <person name="Gellesch M."/>
            <person name="Goldberg J."/>
            <person name="Griggs A."/>
            <person name="Gujja S."/>
            <person name="Heilman E.R."/>
            <person name="Heiman D."/>
            <person name="Hepburn T."/>
            <person name="Howarth C."/>
            <person name="Jen D."/>
            <person name="Larson L."/>
            <person name="Mehta T."/>
            <person name="Neiman D."/>
            <person name="Pearson M."/>
            <person name="Roberts A."/>
            <person name="Saif S."/>
            <person name="Shea T."/>
            <person name="Shenoy N."/>
            <person name="Sisk P."/>
            <person name="Stolte C."/>
            <person name="Sykes S."/>
            <person name="Walk T."/>
            <person name="White J."/>
            <person name="Yandava C."/>
            <person name="Haas B."/>
            <person name="Nusbaum C."/>
            <person name="Birren B."/>
        </authorList>
    </citation>
    <scope>NUCLEOTIDE SEQUENCE [LARGE SCALE GENOMIC DNA]</scope>
    <source>
        <strain evidence="4">R3-111a-1</strain>
    </source>
</reference>
<feature type="region of interest" description="Disordered" evidence="1">
    <location>
        <begin position="226"/>
        <end position="259"/>
    </location>
</feature>
<feature type="region of interest" description="Disordered" evidence="1">
    <location>
        <begin position="500"/>
        <end position="524"/>
    </location>
</feature>
<dbReference type="STRING" id="644352.J3PAP5"/>
<reference evidence="3" key="4">
    <citation type="journal article" date="2015" name="G3 (Bethesda)">
        <title>Genome sequences of three phytopathogenic species of the Magnaporthaceae family of fungi.</title>
        <authorList>
            <person name="Okagaki L.H."/>
            <person name="Nunes C.C."/>
            <person name="Sailsbery J."/>
            <person name="Clay B."/>
            <person name="Brown D."/>
            <person name="John T."/>
            <person name="Oh Y."/>
            <person name="Young N."/>
            <person name="Fitzgerald M."/>
            <person name="Haas B.J."/>
            <person name="Zeng Q."/>
            <person name="Young S."/>
            <person name="Adiconis X."/>
            <person name="Fan L."/>
            <person name="Levin J.Z."/>
            <person name="Mitchell T.K."/>
            <person name="Okubara P.A."/>
            <person name="Farman M.L."/>
            <person name="Kohn L.M."/>
            <person name="Birren B."/>
            <person name="Ma L.-J."/>
            <person name="Dean R.A."/>
        </authorList>
    </citation>
    <scope>NUCLEOTIDE SEQUENCE</scope>
    <source>
        <strain evidence="3">R3-111a-1</strain>
    </source>
</reference>
<dbReference type="OrthoDB" id="5417628at2759"/>
<dbReference type="EMBL" id="GL385400">
    <property type="protein sequence ID" value="EJT71311.1"/>
    <property type="molecule type" value="Genomic_DNA"/>
</dbReference>
<feature type="compositionally biased region" description="Polar residues" evidence="1">
    <location>
        <begin position="240"/>
        <end position="249"/>
    </location>
</feature>
<accession>J3PAP5</accession>
<dbReference type="VEuPathDB" id="FungiDB:GGTG_10570"/>
<dbReference type="EnsemblFungi" id="EJT71311">
    <property type="protein sequence ID" value="EJT71311"/>
    <property type="gene ID" value="GGTG_10570"/>
</dbReference>
<reference evidence="2" key="3">
    <citation type="submission" date="2010-09" db="EMBL/GenBank/DDBJ databases">
        <title>Annotation of Gaeumannomyces graminis var. tritici R3-111a-1.</title>
        <authorList>
            <consortium name="The Broad Institute Genome Sequencing Platform"/>
            <person name="Ma L.-J."/>
            <person name="Dead R."/>
            <person name="Young S.K."/>
            <person name="Zeng Q."/>
            <person name="Gargeya S."/>
            <person name="Fitzgerald M."/>
            <person name="Haas B."/>
            <person name="Abouelleil A."/>
            <person name="Alvarado L."/>
            <person name="Arachchi H.M."/>
            <person name="Berlin A."/>
            <person name="Brown A."/>
            <person name="Chapman S.B."/>
            <person name="Chen Z."/>
            <person name="Dunbar C."/>
            <person name="Freedman E."/>
            <person name="Gearin G."/>
            <person name="Gellesch M."/>
            <person name="Goldberg J."/>
            <person name="Griggs A."/>
            <person name="Gujja S."/>
            <person name="Heiman D."/>
            <person name="Howarth C."/>
            <person name="Larson L."/>
            <person name="Lui A."/>
            <person name="MacDonald P.J.P."/>
            <person name="Mehta T."/>
            <person name="Montmayeur A."/>
            <person name="Murphy C."/>
            <person name="Neiman D."/>
            <person name="Pearson M."/>
            <person name="Priest M."/>
            <person name="Roberts A."/>
            <person name="Saif S."/>
            <person name="Shea T."/>
            <person name="Shenoy N."/>
            <person name="Sisk P."/>
            <person name="Stolte C."/>
            <person name="Sykes S."/>
            <person name="Yandava C."/>
            <person name="Wortman J."/>
            <person name="Nusbaum C."/>
            <person name="Birren B."/>
        </authorList>
    </citation>
    <scope>NUCLEOTIDE SEQUENCE</scope>
    <source>
        <strain evidence="2">R3-111a-1</strain>
    </source>
</reference>
<protein>
    <submittedName>
        <fullName evidence="2 3">Uncharacterized protein</fullName>
    </submittedName>
</protein>
<evidence type="ECO:0000313" key="4">
    <source>
        <dbReference type="Proteomes" id="UP000006039"/>
    </source>
</evidence>
<dbReference type="Proteomes" id="UP000006039">
    <property type="component" value="Unassembled WGS sequence"/>
</dbReference>
<dbReference type="GeneID" id="20351028"/>
<sequence>MRYDDWDILVFPTQLDASPDDGQEAKVPVKEFKVACHVVPDMEASQRGLHSGLPIMACFIPSLPAGSPFHVSIHNWRTPDISQYTKNYSKHWELAKFEARIFIDGRVAASTTFGRTGTWPCLVANTFEFNKSGELEPFRFPHFRQELLYHNHWHPGDDIGRIKVVISEGFPRDSLTNPIERVKNVVAFSFQHAPLDILENNGIAWPNPQMWKRSSFVDARPVPAYRSEEGAESHGHSPRRQSVQRSGKTVTAPPSLPVTASAPVAMQPAGLLGNPMLGQPFPVLAQGAPLANGGMVCPDPFSDTTAYMGLYSGLGGNSWNPDPSAAWAMSARQMSKHSSTDASMPDYVSSASGHVNLDVFQMQGAMMEDDLASSHLKVPTNTPTAGVVGDNSVGTAPAFSFNIPNSVIPSDLAATLTHSLLNQPHPLPVQPHMIPLPASEIKSRKENRGISIAGTEASASPCFDHVDRRNFSQSAFGFTSATPSHMQPTQHQIQQIQVRALSRVTSDSSSDRPAFSTGGSRAASAGEFGASLTNMTESSIQQAPMAGVTATASTSSVATLTQNIGNSDKGTKRSRTFTATSTKAIDDEDEPRRVSPRLRSAAFAGDGRSEN</sequence>
<reference evidence="2" key="2">
    <citation type="submission" date="2010-07" db="EMBL/GenBank/DDBJ databases">
        <authorList>
            <consortium name="The Broad Institute Genome Sequencing Platform"/>
            <consortium name="Broad Institute Genome Sequencing Center for Infectious Disease"/>
            <person name="Ma L.-J."/>
            <person name="Dead R."/>
            <person name="Young S."/>
            <person name="Zeng Q."/>
            <person name="Koehrsen M."/>
            <person name="Alvarado L."/>
            <person name="Berlin A."/>
            <person name="Chapman S.B."/>
            <person name="Chen Z."/>
            <person name="Freedman E."/>
            <person name="Gellesch M."/>
            <person name="Goldberg J."/>
            <person name="Griggs A."/>
            <person name="Gujja S."/>
            <person name="Heilman E.R."/>
            <person name="Heiman D."/>
            <person name="Hepburn T."/>
            <person name="Howarth C."/>
            <person name="Jen D."/>
            <person name="Larson L."/>
            <person name="Mehta T."/>
            <person name="Neiman D."/>
            <person name="Pearson M."/>
            <person name="Roberts A."/>
            <person name="Saif S."/>
            <person name="Shea T."/>
            <person name="Shenoy N."/>
            <person name="Sisk P."/>
            <person name="Stolte C."/>
            <person name="Sykes S."/>
            <person name="Walk T."/>
            <person name="White J."/>
            <person name="Yandava C."/>
            <person name="Haas B."/>
            <person name="Nusbaum C."/>
            <person name="Birren B."/>
        </authorList>
    </citation>
    <scope>NUCLEOTIDE SEQUENCE</scope>
    <source>
        <strain evidence="2">R3-111a-1</strain>
    </source>
</reference>
<name>J3PAP5_GAET3</name>
<organism evidence="2">
    <name type="scientific">Gaeumannomyces tritici (strain R3-111a-1)</name>
    <name type="common">Wheat and barley take-all root rot fungus</name>
    <name type="synonym">Gaeumannomyces graminis var. tritici</name>
    <dbReference type="NCBI Taxonomy" id="644352"/>
    <lineage>
        <taxon>Eukaryota</taxon>
        <taxon>Fungi</taxon>
        <taxon>Dikarya</taxon>
        <taxon>Ascomycota</taxon>
        <taxon>Pezizomycotina</taxon>
        <taxon>Sordariomycetes</taxon>
        <taxon>Sordariomycetidae</taxon>
        <taxon>Magnaporthales</taxon>
        <taxon>Magnaporthaceae</taxon>
        <taxon>Gaeumannomyces</taxon>
    </lineage>
</organism>
<feature type="compositionally biased region" description="Basic and acidic residues" evidence="1">
    <location>
        <begin position="226"/>
        <end position="235"/>
    </location>
</feature>